<keyword evidence="3" id="KW-0436">Ligase</keyword>
<comment type="caution">
    <text evidence="7">The sequence shown here is derived from an EMBL/GenBank/DDBJ whole genome shotgun (WGS) entry which is preliminary data.</text>
</comment>
<accession>A0A7C5NWM0</accession>
<dbReference type="Pfam" id="PF13607">
    <property type="entry name" value="Succ_CoA_lig"/>
    <property type="match status" value="1"/>
</dbReference>
<gene>
    <name evidence="7" type="ORF">ENL40_02640</name>
</gene>
<evidence type="ECO:0000313" key="7">
    <source>
        <dbReference type="EMBL" id="HHI00367.1"/>
    </source>
</evidence>
<dbReference type="PANTHER" id="PTHR43334:SF2">
    <property type="entry name" value="ACETATE--COA LIGASE [ADP-FORMING]"/>
    <property type="match status" value="1"/>
</dbReference>
<reference evidence="7" key="1">
    <citation type="journal article" date="2020" name="mSystems">
        <title>Genome- and Community-Level Interaction Insights into Carbon Utilization and Element Cycling Functions of Hydrothermarchaeota in Hydrothermal Sediment.</title>
        <authorList>
            <person name="Zhou Z."/>
            <person name="Liu Y."/>
            <person name="Xu W."/>
            <person name="Pan J."/>
            <person name="Luo Z.H."/>
            <person name="Li M."/>
        </authorList>
    </citation>
    <scope>NUCLEOTIDE SEQUENCE [LARGE SCALE GENOMIC DNA]</scope>
    <source>
        <strain evidence="7">HyVt-93</strain>
    </source>
</reference>
<dbReference type="EC" id="6.2.1.13" evidence="2"/>
<dbReference type="PANTHER" id="PTHR43334">
    <property type="entry name" value="ACETATE--COA LIGASE [ADP-FORMING]"/>
    <property type="match status" value="1"/>
</dbReference>
<dbReference type="GO" id="GO:0005524">
    <property type="term" value="F:ATP binding"/>
    <property type="evidence" value="ECO:0007669"/>
    <property type="project" value="UniProtKB-KW"/>
</dbReference>
<dbReference type="SUPFAM" id="SSF51735">
    <property type="entry name" value="NAD(P)-binding Rossmann-fold domains"/>
    <property type="match status" value="1"/>
</dbReference>
<dbReference type="AlphaFoldDB" id="A0A7C5NWM0"/>
<keyword evidence="4" id="KW-0547">Nucleotide-binding</keyword>
<dbReference type="EMBL" id="DRTU01000108">
    <property type="protein sequence ID" value="HHI00367.1"/>
    <property type="molecule type" value="Genomic_DNA"/>
</dbReference>
<protein>
    <recommendedName>
        <fullName evidence="2">acetate--CoA ligase (ADP-forming)</fullName>
        <ecNumber evidence="2">6.2.1.13</ecNumber>
    </recommendedName>
</protein>
<evidence type="ECO:0000256" key="3">
    <source>
        <dbReference type="ARBA" id="ARBA00022598"/>
    </source>
</evidence>
<dbReference type="InterPro" id="IPR003781">
    <property type="entry name" value="CoA-bd"/>
</dbReference>
<dbReference type="Gene3D" id="3.40.50.720">
    <property type="entry name" value="NAD(P)-binding Rossmann-like Domain"/>
    <property type="match status" value="1"/>
</dbReference>
<comment type="catalytic activity">
    <reaction evidence="1">
        <text>acetate + ATP + CoA = acetyl-CoA + ADP + phosphate</text>
        <dbReference type="Rhea" id="RHEA:15081"/>
        <dbReference type="ChEBI" id="CHEBI:30089"/>
        <dbReference type="ChEBI" id="CHEBI:30616"/>
        <dbReference type="ChEBI" id="CHEBI:43474"/>
        <dbReference type="ChEBI" id="CHEBI:57287"/>
        <dbReference type="ChEBI" id="CHEBI:57288"/>
        <dbReference type="ChEBI" id="CHEBI:456216"/>
        <dbReference type="EC" id="6.2.1.13"/>
    </reaction>
</comment>
<evidence type="ECO:0000256" key="1">
    <source>
        <dbReference type="ARBA" id="ARBA00001619"/>
    </source>
</evidence>
<dbReference type="SUPFAM" id="SSF52210">
    <property type="entry name" value="Succinyl-CoA synthetase domains"/>
    <property type="match status" value="2"/>
</dbReference>
<dbReference type="Gene3D" id="3.40.50.261">
    <property type="entry name" value="Succinyl-CoA synthetase domains"/>
    <property type="match status" value="2"/>
</dbReference>
<dbReference type="GO" id="GO:0043758">
    <property type="term" value="F:acetate-CoA ligase (ADP-forming) activity"/>
    <property type="evidence" value="ECO:0007669"/>
    <property type="project" value="UniProtKB-EC"/>
</dbReference>
<dbReference type="Proteomes" id="UP000886217">
    <property type="component" value="Unassembled WGS sequence"/>
</dbReference>
<keyword evidence="5" id="KW-0067">ATP-binding</keyword>
<proteinExistence type="predicted"/>
<dbReference type="InterPro" id="IPR032875">
    <property type="entry name" value="Succ_CoA_lig_flav_dom"/>
</dbReference>
<evidence type="ECO:0000259" key="6">
    <source>
        <dbReference type="SMART" id="SM00881"/>
    </source>
</evidence>
<dbReference type="InterPro" id="IPR051538">
    <property type="entry name" value="Acyl-CoA_Synth/Transferase"/>
</dbReference>
<evidence type="ECO:0000256" key="2">
    <source>
        <dbReference type="ARBA" id="ARBA00012957"/>
    </source>
</evidence>
<dbReference type="Pfam" id="PF13380">
    <property type="entry name" value="CoA_binding_2"/>
    <property type="match status" value="1"/>
</dbReference>
<evidence type="ECO:0000256" key="4">
    <source>
        <dbReference type="ARBA" id="ARBA00022741"/>
    </source>
</evidence>
<dbReference type="SMART" id="SM00881">
    <property type="entry name" value="CoA_binding"/>
    <property type="match status" value="1"/>
</dbReference>
<organism evidence="7">
    <name type="scientific">Thermococcus litoralis</name>
    <dbReference type="NCBI Taxonomy" id="2265"/>
    <lineage>
        <taxon>Archaea</taxon>
        <taxon>Methanobacteriati</taxon>
        <taxon>Methanobacteriota</taxon>
        <taxon>Thermococci</taxon>
        <taxon>Thermococcales</taxon>
        <taxon>Thermococcaceae</taxon>
        <taxon>Thermococcus</taxon>
    </lineage>
</organism>
<feature type="domain" description="CoA-binding" evidence="6">
    <location>
        <begin position="12"/>
        <end position="107"/>
    </location>
</feature>
<dbReference type="InterPro" id="IPR016102">
    <property type="entry name" value="Succinyl-CoA_synth-like"/>
</dbReference>
<sequence>MSEFDIEHLKYLFEPRSVAVIGASRNRKAWGHVILKNIINYGFEGKVYPVNPKADNLLGLKCYPDIRNVPGDVDVAIIAVPAKIVPRVMKACVEKGVKVAVVITAGFSEIGPEGRELEKEVVRIAKKGNIRIVGPNCMGLFVAKSKFDPAFTTIAPKPGNIAFISQSGAFAGTMMYWATMRGIGFSAAISVGNQADLELSDYLMYLADDDTTKVTIAYIEGVKDGRKFMRALEYYTSKKPLVVMKLGRTSSGAKAASSHTAAMVGRDELYDVVFKKYGVIRVYEFDDMFNIARAFANLPLPKGDRVGVVSAGGGWCVEASDALESLGLKLPPLPEHVIRKMDEILPPFWNRRNPMDLVALVEPEPFKVAVELLLKEEDFDMLMLLGYGNFGRISDLPFIIPREDSTAKEIADLVKKYKKPLVAVNVFGKEFSNVKVFEENGVPVYLSIEKAAKVMKALADYAHYLKSLQEEEPSK</sequence>
<name>A0A7C5NWM0_THELI</name>
<dbReference type="InterPro" id="IPR036291">
    <property type="entry name" value="NAD(P)-bd_dom_sf"/>
</dbReference>
<evidence type="ECO:0000256" key="5">
    <source>
        <dbReference type="ARBA" id="ARBA00022840"/>
    </source>
</evidence>